<dbReference type="Pfam" id="PF24840">
    <property type="entry name" value="NTF2_SigF"/>
    <property type="match status" value="1"/>
</dbReference>
<reference evidence="2" key="1">
    <citation type="submission" date="2020-06" db="EMBL/GenBank/DDBJ databases">
        <title>WGS assembly of Ceratodon purpureus strain R40.</title>
        <authorList>
            <person name="Carey S.B."/>
            <person name="Jenkins J."/>
            <person name="Shu S."/>
            <person name="Lovell J.T."/>
            <person name="Sreedasyam A."/>
            <person name="Maumus F."/>
            <person name="Tiley G.P."/>
            <person name="Fernandez-Pozo N."/>
            <person name="Barry K."/>
            <person name="Chen C."/>
            <person name="Wang M."/>
            <person name="Lipzen A."/>
            <person name="Daum C."/>
            <person name="Saski C.A."/>
            <person name="Payton A.C."/>
            <person name="Mcbreen J.C."/>
            <person name="Conrad R.E."/>
            <person name="Kollar L.M."/>
            <person name="Olsson S."/>
            <person name="Huttunen S."/>
            <person name="Landis J.B."/>
            <person name="Wickett N.J."/>
            <person name="Johnson M.G."/>
            <person name="Rensing S.A."/>
            <person name="Grimwood J."/>
            <person name="Schmutz J."/>
            <person name="Mcdaniel S.F."/>
        </authorList>
    </citation>
    <scope>NUCLEOTIDE SEQUENCE</scope>
    <source>
        <strain evidence="2">R40</strain>
    </source>
</reference>
<evidence type="ECO:0000313" key="2">
    <source>
        <dbReference type="EMBL" id="KAG0565401.1"/>
    </source>
</evidence>
<evidence type="ECO:0000259" key="1">
    <source>
        <dbReference type="Pfam" id="PF24840"/>
    </source>
</evidence>
<name>A0A8T0GZY2_CERPU</name>
<comment type="caution">
    <text evidence="2">The sequence shown here is derived from an EMBL/GenBank/DDBJ whole genome shotgun (WGS) entry which is preliminary data.</text>
</comment>
<dbReference type="PANTHER" id="PTHR35393">
    <property type="entry name" value="CHROMOSOME 1, WHOLE GENOME SHOTGUN SEQUENCE"/>
    <property type="match status" value="1"/>
</dbReference>
<proteinExistence type="predicted"/>
<dbReference type="InterPro" id="IPR057514">
    <property type="entry name" value="NTF2_SigF"/>
</dbReference>
<feature type="domain" description="SigF-like NTF2-like" evidence="1">
    <location>
        <begin position="1"/>
        <end position="158"/>
    </location>
</feature>
<dbReference type="OrthoDB" id="1892841at2759"/>
<dbReference type="Proteomes" id="UP000822688">
    <property type="component" value="Chromosome 8"/>
</dbReference>
<accession>A0A8T0GZY2</accession>
<sequence>MQNPAKEIVDVVRGLVEKPTFERQAAVLRKYFTEDVEFTHYYINTTGGVKDLIAIYNIAECLVSYQSVEFQKITYDKQANALTLRLSVFVRPLHFLPLSALKFLVLLELEDHKIEGGRTVKKIKVQRDYFERAPLLTLIPIIGPLYESDMIRNVLGSLLAATFDVLKQGFDVLKQTFDVLKQESLKKVS</sequence>
<evidence type="ECO:0000313" key="3">
    <source>
        <dbReference type="Proteomes" id="UP000822688"/>
    </source>
</evidence>
<dbReference type="AlphaFoldDB" id="A0A8T0GZY2"/>
<protein>
    <recommendedName>
        <fullName evidence="1">SigF-like NTF2-like domain-containing protein</fullName>
    </recommendedName>
</protein>
<organism evidence="2 3">
    <name type="scientific">Ceratodon purpureus</name>
    <name type="common">Fire moss</name>
    <name type="synonym">Dicranum purpureum</name>
    <dbReference type="NCBI Taxonomy" id="3225"/>
    <lineage>
        <taxon>Eukaryota</taxon>
        <taxon>Viridiplantae</taxon>
        <taxon>Streptophyta</taxon>
        <taxon>Embryophyta</taxon>
        <taxon>Bryophyta</taxon>
        <taxon>Bryophytina</taxon>
        <taxon>Bryopsida</taxon>
        <taxon>Dicranidae</taxon>
        <taxon>Pseudoditrichales</taxon>
        <taxon>Ditrichaceae</taxon>
        <taxon>Ceratodon</taxon>
    </lineage>
</organism>
<dbReference type="EMBL" id="CM026429">
    <property type="protein sequence ID" value="KAG0565401.1"/>
    <property type="molecule type" value="Genomic_DNA"/>
</dbReference>
<dbReference type="PANTHER" id="PTHR35393:SF1">
    <property type="entry name" value="SNOAL-LIKE DOMAIN-CONTAINING PROTEIN"/>
    <property type="match status" value="1"/>
</dbReference>
<gene>
    <name evidence="2" type="ORF">KC19_8G187200</name>
</gene>
<keyword evidence="3" id="KW-1185">Reference proteome</keyword>